<feature type="non-terminal residue" evidence="1">
    <location>
        <position position="120"/>
    </location>
</feature>
<reference evidence="1" key="1">
    <citation type="submission" date="2021-06" db="EMBL/GenBank/DDBJ databases">
        <authorList>
            <person name="Kallberg Y."/>
            <person name="Tangrot J."/>
            <person name="Rosling A."/>
        </authorList>
    </citation>
    <scope>NUCLEOTIDE SEQUENCE</scope>
    <source>
        <strain evidence="1">IN212</strain>
    </source>
</reference>
<dbReference type="AlphaFoldDB" id="A0A9N9NBH9"/>
<protein>
    <submittedName>
        <fullName evidence="1">2956_t:CDS:1</fullName>
    </submittedName>
</protein>
<dbReference type="EMBL" id="CAJVPZ010024650">
    <property type="protein sequence ID" value="CAG8719756.1"/>
    <property type="molecule type" value="Genomic_DNA"/>
</dbReference>
<sequence>MASAWSLSADFSTINPYSVWSYGYKPPGYQVTGTFVLFTHLIPDPKGSGIVLWVPHENTPLSLAYNPNPITTILDGGGSKITYPPHGTDLFGIGDFKSYKSTKSGITVRENETIDFIIGN</sequence>
<dbReference type="OrthoDB" id="2435715at2759"/>
<evidence type="ECO:0000313" key="2">
    <source>
        <dbReference type="Proteomes" id="UP000789396"/>
    </source>
</evidence>
<gene>
    <name evidence="1" type="ORF">RFULGI_LOCUS11371</name>
</gene>
<accession>A0A9N9NBH9</accession>
<proteinExistence type="predicted"/>
<organism evidence="1 2">
    <name type="scientific">Racocetra fulgida</name>
    <dbReference type="NCBI Taxonomy" id="60492"/>
    <lineage>
        <taxon>Eukaryota</taxon>
        <taxon>Fungi</taxon>
        <taxon>Fungi incertae sedis</taxon>
        <taxon>Mucoromycota</taxon>
        <taxon>Glomeromycotina</taxon>
        <taxon>Glomeromycetes</taxon>
        <taxon>Diversisporales</taxon>
        <taxon>Gigasporaceae</taxon>
        <taxon>Racocetra</taxon>
    </lineage>
</organism>
<dbReference type="Proteomes" id="UP000789396">
    <property type="component" value="Unassembled WGS sequence"/>
</dbReference>
<evidence type="ECO:0000313" key="1">
    <source>
        <dbReference type="EMBL" id="CAG8719756.1"/>
    </source>
</evidence>
<comment type="caution">
    <text evidence="1">The sequence shown here is derived from an EMBL/GenBank/DDBJ whole genome shotgun (WGS) entry which is preliminary data.</text>
</comment>
<name>A0A9N9NBH9_9GLOM</name>
<keyword evidence="2" id="KW-1185">Reference proteome</keyword>